<dbReference type="Pfam" id="PF12696">
    <property type="entry name" value="TraG-D_C"/>
    <property type="match status" value="1"/>
</dbReference>
<organism evidence="9 10">
    <name type="scientific">Actinomadura napierensis</name>
    <dbReference type="NCBI Taxonomy" id="267854"/>
    <lineage>
        <taxon>Bacteria</taxon>
        <taxon>Bacillati</taxon>
        <taxon>Actinomycetota</taxon>
        <taxon>Actinomycetes</taxon>
        <taxon>Streptosporangiales</taxon>
        <taxon>Thermomonosporaceae</taxon>
        <taxon>Actinomadura</taxon>
    </lineage>
</organism>
<feature type="region of interest" description="Disordered" evidence="6">
    <location>
        <begin position="501"/>
        <end position="520"/>
    </location>
</feature>
<reference evidence="9 10" key="1">
    <citation type="journal article" date="2019" name="Int. J. Syst. Evol. Microbiol.">
        <title>The Global Catalogue of Microorganisms (GCM) 10K type strain sequencing project: providing services to taxonomists for standard genome sequencing and annotation.</title>
        <authorList>
            <consortium name="The Broad Institute Genomics Platform"/>
            <consortium name="The Broad Institute Genome Sequencing Center for Infectious Disease"/>
            <person name="Wu L."/>
            <person name="Ma J."/>
        </authorList>
    </citation>
    <scope>NUCLEOTIDE SEQUENCE [LARGE SCALE GENOMIC DNA]</scope>
    <source>
        <strain evidence="9 10">JCM 13850</strain>
    </source>
</reference>
<keyword evidence="10" id="KW-1185">Reference proteome</keyword>
<evidence type="ECO:0000256" key="5">
    <source>
        <dbReference type="ARBA" id="ARBA00023136"/>
    </source>
</evidence>
<dbReference type="PANTHER" id="PTHR37937:SF1">
    <property type="entry name" value="CONJUGATIVE TRANSFER: DNA TRANSPORT"/>
    <property type="match status" value="1"/>
</dbReference>
<accession>A0ABN2ZW77</accession>
<dbReference type="CDD" id="cd01127">
    <property type="entry name" value="TrwB_TraG_TraD_VirD4"/>
    <property type="match status" value="1"/>
</dbReference>
<evidence type="ECO:0000256" key="7">
    <source>
        <dbReference type="SAM" id="Phobius"/>
    </source>
</evidence>
<proteinExistence type="predicted"/>
<feature type="compositionally biased region" description="Polar residues" evidence="6">
    <location>
        <begin position="501"/>
        <end position="519"/>
    </location>
</feature>
<name>A0ABN2ZW77_9ACTN</name>
<comment type="caution">
    <text evidence="9">The sequence shown here is derived from an EMBL/GenBank/DDBJ whole genome shotgun (WGS) entry which is preliminary data.</text>
</comment>
<feature type="domain" description="TraD/TraG TraM recognition site" evidence="8">
    <location>
        <begin position="415"/>
        <end position="535"/>
    </location>
</feature>
<evidence type="ECO:0000256" key="1">
    <source>
        <dbReference type="ARBA" id="ARBA00004651"/>
    </source>
</evidence>
<evidence type="ECO:0000259" key="8">
    <source>
        <dbReference type="Pfam" id="PF12696"/>
    </source>
</evidence>
<dbReference type="Gene3D" id="3.40.50.300">
    <property type="entry name" value="P-loop containing nucleotide triphosphate hydrolases"/>
    <property type="match status" value="1"/>
</dbReference>
<gene>
    <name evidence="9" type="ORF">GCM10009727_52010</name>
</gene>
<feature type="transmembrane region" description="Helical" evidence="7">
    <location>
        <begin position="72"/>
        <end position="95"/>
    </location>
</feature>
<evidence type="ECO:0000256" key="4">
    <source>
        <dbReference type="ARBA" id="ARBA00022989"/>
    </source>
</evidence>
<keyword evidence="5 7" id="KW-0472">Membrane</keyword>
<comment type="subcellular location">
    <subcellularLocation>
        <location evidence="1">Cell membrane</location>
        <topology evidence="1">Multi-pass membrane protein</topology>
    </subcellularLocation>
</comment>
<dbReference type="SUPFAM" id="SSF52540">
    <property type="entry name" value="P-loop containing nucleoside triphosphate hydrolases"/>
    <property type="match status" value="1"/>
</dbReference>
<keyword evidence="3 7" id="KW-0812">Transmembrane</keyword>
<dbReference type="RefSeq" id="WP_344272216.1">
    <property type="nucleotide sequence ID" value="NZ_BAAAMR010000050.1"/>
</dbReference>
<dbReference type="InterPro" id="IPR027417">
    <property type="entry name" value="P-loop_NTPase"/>
</dbReference>
<evidence type="ECO:0000313" key="9">
    <source>
        <dbReference type="EMBL" id="GAA2148862.1"/>
    </source>
</evidence>
<dbReference type="EMBL" id="BAAAMR010000050">
    <property type="protein sequence ID" value="GAA2148862.1"/>
    <property type="molecule type" value="Genomic_DNA"/>
</dbReference>
<dbReference type="PANTHER" id="PTHR37937">
    <property type="entry name" value="CONJUGATIVE TRANSFER: DNA TRANSPORT"/>
    <property type="match status" value="1"/>
</dbReference>
<dbReference type="PROSITE" id="PS51257">
    <property type="entry name" value="PROKAR_LIPOPROTEIN"/>
    <property type="match status" value="1"/>
</dbReference>
<evidence type="ECO:0000256" key="3">
    <source>
        <dbReference type="ARBA" id="ARBA00022692"/>
    </source>
</evidence>
<dbReference type="InterPro" id="IPR051539">
    <property type="entry name" value="T4SS-coupling_protein"/>
</dbReference>
<evidence type="ECO:0000256" key="2">
    <source>
        <dbReference type="ARBA" id="ARBA00022475"/>
    </source>
</evidence>
<feature type="transmembrane region" description="Helical" evidence="7">
    <location>
        <begin position="16"/>
        <end position="39"/>
    </location>
</feature>
<evidence type="ECO:0000313" key="10">
    <source>
        <dbReference type="Proteomes" id="UP001501020"/>
    </source>
</evidence>
<sequence>MSAPRRRGGPPDVTPYLVLAGLSALVVVACSIWGAALLAHSLDRGSRAPSDNPVAYFVRVITGQVPWPGTTAAALLAVELVVLACAGALLGRWWWRRDSRRTRVDVAAKHLAHRRDLEPFSREGAAATAERLGARTSSPGVRVGRVVGTGREFFGSWEDMQVDIWGPRTGKTTSRAIPAILEAPGAVLVTSNKRDVVDATRLPRQNAGDVWVFDPQNVVGEEPTWWWNPLSYVTDVDRATRMAAVFSAYSRDPGAKTDSYFDPEGEALLSWMLLAAAEANEPITTIYRWLSDVTEATPVDILDRAGHALPAEHVQGVINMPDKQRGGIYGTARKSVGCLVNPAVTRWVTPDPQRPNRPQFAPSAFARQGGTLYSLSREGRGTAGPLVTGLTVATIEAAEEYATTSPSGRLPVPMIGVLDEAANVCRWKDLPDLYSHYGSRGIVLMTILQSWAQGVEVWGEHGMPKLWSAANVRVYGGGVSDPRFLGDLVQLVGEYEPTTYSTTVQSGRGQHSRSTSASTRQEKILEVADLFAMPRGRALVLPSGAPPVLVRTLPWQSGEHADAVRASLRAYAPPTEIAQHELTAVPDDER</sequence>
<dbReference type="Proteomes" id="UP001501020">
    <property type="component" value="Unassembled WGS sequence"/>
</dbReference>
<keyword evidence="2" id="KW-1003">Cell membrane</keyword>
<evidence type="ECO:0000256" key="6">
    <source>
        <dbReference type="SAM" id="MobiDB-lite"/>
    </source>
</evidence>
<dbReference type="InterPro" id="IPR032689">
    <property type="entry name" value="TraG-D_C"/>
</dbReference>
<keyword evidence="4 7" id="KW-1133">Transmembrane helix</keyword>
<protein>
    <recommendedName>
        <fullName evidence="8">TraD/TraG TraM recognition site domain-containing protein</fullName>
    </recommendedName>
</protein>